<evidence type="ECO:0000256" key="3">
    <source>
        <dbReference type="ARBA" id="ARBA00022692"/>
    </source>
</evidence>
<dbReference type="PANTHER" id="PTHR11654">
    <property type="entry name" value="OLIGOPEPTIDE TRANSPORTER-RELATED"/>
    <property type="match status" value="1"/>
</dbReference>
<keyword evidence="5" id="KW-0653">Protein transport</keyword>
<protein>
    <recommendedName>
        <fullName evidence="11">Solute carrier family 15 member 1</fullName>
    </recommendedName>
</protein>
<keyword evidence="10" id="KW-1185">Reference proteome</keyword>
<reference evidence="9 10" key="1">
    <citation type="submission" date="2022-11" db="EMBL/GenBank/DDBJ databases">
        <title>Whole genome sequence of Eschrichtius robustus ER-17-0199.</title>
        <authorList>
            <person name="Bruniche-Olsen A."/>
            <person name="Black A.N."/>
            <person name="Fields C.J."/>
            <person name="Walden K."/>
            <person name="Dewoody J.A."/>
        </authorList>
    </citation>
    <scope>NUCLEOTIDE SEQUENCE [LARGE SCALE GENOMIC DNA]</scope>
    <source>
        <strain evidence="9">ER-17-0199</strain>
        <tissue evidence="9">Blubber</tissue>
    </source>
</reference>
<evidence type="ECO:0000313" key="9">
    <source>
        <dbReference type="EMBL" id="KAJ8787284.1"/>
    </source>
</evidence>
<dbReference type="EMBL" id="JAIQCJ010001822">
    <property type="protein sequence ID" value="KAJ8787284.1"/>
    <property type="molecule type" value="Genomic_DNA"/>
</dbReference>
<comment type="caution">
    <text evidence="9">The sequence shown here is derived from an EMBL/GenBank/DDBJ whole genome shotgun (WGS) entry which is preliminary data.</text>
</comment>
<evidence type="ECO:0000256" key="2">
    <source>
        <dbReference type="ARBA" id="ARBA00005982"/>
    </source>
</evidence>
<evidence type="ECO:0008006" key="11">
    <source>
        <dbReference type="Google" id="ProtNLM"/>
    </source>
</evidence>
<proteinExistence type="inferred from homology"/>
<keyword evidence="5" id="KW-0571">Peptide transport</keyword>
<dbReference type="Pfam" id="PF00854">
    <property type="entry name" value="PTR2"/>
    <property type="match status" value="1"/>
</dbReference>
<gene>
    <name evidence="9" type="ORF">J1605_005870</name>
</gene>
<dbReference type="InterPro" id="IPR036259">
    <property type="entry name" value="MFS_trans_sf"/>
</dbReference>
<sequence length="103" mass="11101">MEIQPDQMQTVNAILIIILVPIMDAVVYPLIAKCGFSFTSLKRMVVGMLLASMAFVAAAIVQVEIEKPEVLTCSLLNKELSAPNANSAETGKPYCGWMAIGLD</sequence>
<name>A0AB34H6H6_ESCRO</name>
<comment type="subcellular location">
    <subcellularLocation>
        <location evidence="1">Membrane</location>
        <topology evidence="1">Multi-pass membrane protein</topology>
    </subcellularLocation>
</comment>
<organism evidence="9 10">
    <name type="scientific">Eschrichtius robustus</name>
    <name type="common">California gray whale</name>
    <name type="synonym">Eschrichtius gibbosus</name>
    <dbReference type="NCBI Taxonomy" id="9764"/>
    <lineage>
        <taxon>Eukaryota</taxon>
        <taxon>Metazoa</taxon>
        <taxon>Chordata</taxon>
        <taxon>Craniata</taxon>
        <taxon>Vertebrata</taxon>
        <taxon>Euteleostomi</taxon>
        <taxon>Mammalia</taxon>
        <taxon>Eutheria</taxon>
        <taxon>Laurasiatheria</taxon>
        <taxon>Artiodactyla</taxon>
        <taxon>Whippomorpha</taxon>
        <taxon>Cetacea</taxon>
        <taxon>Mysticeti</taxon>
        <taxon>Eschrichtiidae</taxon>
        <taxon>Eschrichtius</taxon>
    </lineage>
</organism>
<dbReference type="InterPro" id="IPR000109">
    <property type="entry name" value="POT_fam"/>
</dbReference>
<evidence type="ECO:0000256" key="4">
    <source>
        <dbReference type="ARBA" id="ARBA00022847"/>
    </source>
</evidence>
<dbReference type="Proteomes" id="UP001159641">
    <property type="component" value="Unassembled WGS sequence"/>
</dbReference>
<evidence type="ECO:0000313" key="10">
    <source>
        <dbReference type="Proteomes" id="UP001159641"/>
    </source>
</evidence>
<evidence type="ECO:0000256" key="8">
    <source>
        <dbReference type="SAM" id="Phobius"/>
    </source>
</evidence>
<comment type="similarity">
    <text evidence="2">Belongs to the major facilitator superfamily. Proton-dependent oligopeptide transporter (POT/PTR) (TC 2.A.17) family.</text>
</comment>
<evidence type="ECO:0000256" key="1">
    <source>
        <dbReference type="ARBA" id="ARBA00004141"/>
    </source>
</evidence>
<dbReference type="GO" id="GO:0016020">
    <property type="term" value="C:membrane"/>
    <property type="evidence" value="ECO:0007669"/>
    <property type="project" value="UniProtKB-SubCell"/>
</dbReference>
<keyword evidence="3 8" id="KW-0812">Transmembrane</keyword>
<feature type="transmembrane region" description="Helical" evidence="8">
    <location>
        <begin position="12"/>
        <end position="32"/>
    </location>
</feature>
<keyword evidence="4" id="KW-0813">Transport</keyword>
<keyword evidence="4" id="KW-0769">Symport</keyword>
<keyword evidence="7 8" id="KW-0472">Membrane</keyword>
<dbReference type="AlphaFoldDB" id="A0AB34H6H6"/>
<dbReference type="GO" id="GO:0015293">
    <property type="term" value="F:symporter activity"/>
    <property type="evidence" value="ECO:0007669"/>
    <property type="project" value="UniProtKB-KW"/>
</dbReference>
<accession>A0AB34H6H6</accession>
<evidence type="ECO:0000256" key="6">
    <source>
        <dbReference type="ARBA" id="ARBA00022989"/>
    </source>
</evidence>
<feature type="transmembrane region" description="Helical" evidence="8">
    <location>
        <begin position="44"/>
        <end position="63"/>
    </location>
</feature>
<evidence type="ECO:0000256" key="7">
    <source>
        <dbReference type="ARBA" id="ARBA00023136"/>
    </source>
</evidence>
<keyword evidence="6 8" id="KW-1133">Transmembrane helix</keyword>
<evidence type="ECO:0000256" key="5">
    <source>
        <dbReference type="ARBA" id="ARBA00022856"/>
    </source>
</evidence>
<dbReference type="GO" id="GO:0015833">
    <property type="term" value="P:peptide transport"/>
    <property type="evidence" value="ECO:0007669"/>
    <property type="project" value="UniProtKB-KW"/>
</dbReference>
<dbReference type="Gene3D" id="1.20.1250.20">
    <property type="entry name" value="MFS general substrate transporter like domains"/>
    <property type="match status" value="1"/>
</dbReference>